<accession>A0A438BZG2</accession>
<feature type="compositionally biased region" description="Basic and acidic residues" evidence="1">
    <location>
        <begin position="225"/>
        <end position="244"/>
    </location>
</feature>
<sequence length="881" mass="98897">MEEMTILNSGFPVSAQFEKSEVNSRAGNWVLMQPHLSGSGLGSNLDEDYQHVVVGVNKTSTVDSDKASKMSSGQCIKKQIAPIKVEHLQPEFVGLSSKSQKKASKDHPRARDIPVHGWKNLAGSRHERLTQPNRGHGVGNKKSVTGSKHDQFNEVNLLLAQKSEAAEAFVNQKLFVGKYLSKDGANHRSKQFLDALEVLNSNKELFLKLLEDPNSLLVKHIQDLRDSQTGKEPAKSLSGDRRSECGLSNAKQQEGAEHTRKSQKKNGHNLFWKKIKWDRYSSKGSSNHQPSHTIEVSKPCLTRAQNFESRTRLFPSQQHQYGLRDGSQNGRSRSEHAMVENRKEQHCNPMDDALCKPPYYDLRGSEFVGKWIGGKIVGRSSSSSAKLDIGNTAKSSTDIKRRKNIGKPKDFGLSIQHETGSTSGSGSKSLKISAAKYSKQKESSIYAEAKRHLSEMLSNEDKDEFFSTKQVLGPLGTILSLPGYDLSSKLSPRWETEHGFVTAEMRFSPYSNFQADLQNRQLLQKEKNKTSHPSPLGQNPEDPPCANIKKPIDQLQVPDSKTNFPHLLSDAKLHESICSIRDDSSWEGDVNILKTHDTIHLGESNCLERPLGLSSRPETRSKRCTDATSVREENEYLEFSGPDVLLEDQSQTFSLGVPPSSPSSSVQETEDLEGIKHRADQTSPVSVLEPFPMEDVTSPSSIISKHDDLPMQLEITFDKHCSASRMCPLDPAVNSNTCMEDHQFADKYVREVIQAYGLNCDELLADRQSPMEYWNDPKLLFDCINEVVLEVYNRYFRHLPWLSSIKPKIQPVPLTERDVVREIMEGVDLRLLQPREVQLQRDVKKSGAWLDIRTDVEDIVIDIVETSLEALIEETILEQQA</sequence>
<feature type="region of interest" description="Disordered" evidence="1">
    <location>
        <begin position="128"/>
        <end position="147"/>
    </location>
</feature>
<dbReference type="InterPro" id="IPR025486">
    <property type="entry name" value="DUF4378"/>
</dbReference>
<evidence type="ECO:0000313" key="5">
    <source>
        <dbReference type="Proteomes" id="UP000288805"/>
    </source>
</evidence>
<dbReference type="EMBL" id="QGNW01002589">
    <property type="protein sequence ID" value="RVW16342.1"/>
    <property type="molecule type" value="Genomic_DNA"/>
</dbReference>
<gene>
    <name evidence="4" type="ORF">CK203_067704</name>
</gene>
<dbReference type="Proteomes" id="UP000288805">
    <property type="component" value="Unassembled WGS sequence"/>
</dbReference>
<evidence type="ECO:0000259" key="2">
    <source>
        <dbReference type="Pfam" id="PF12552"/>
    </source>
</evidence>
<feature type="region of interest" description="Disordered" evidence="1">
    <location>
        <begin position="526"/>
        <end position="549"/>
    </location>
</feature>
<dbReference type="PANTHER" id="PTHR47212:SF4">
    <property type="entry name" value="ADHESIN-LIKE PROTEIN, PUTATIVE (DUF3741)-RELATED"/>
    <property type="match status" value="1"/>
</dbReference>
<evidence type="ECO:0008006" key="6">
    <source>
        <dbReference type="Google" id="ProtNLM"/>
    </source>
</evidence>
<organism evidence="4 5">
    <name type="scientific">Vitis vinifera</name>
    <name type="common">Grape</name>
    <dbReference type="NCBI Taxonomy" id="29760"/>
    <lineage>
        <taxon>Eukaryota</taxon>
        <taxon>Viridiplantae</taxon>
        <taxon>Streptophyta</taxon>
        <taxon>Embryophyta</taxon>
        <taxon>Tracheophyta</taxon>
        <taxon>Spermatophyta</taxon>
        <taxon>Magnoliopsida</taxon>
        <taxon>eudicotyledons</taxon>
        <taxon>Gunneridae</taxon>
        <taxon>Pentapetalae</taxon>
        <taxon>rosids</taxon>
        <taxon>Vitales</taxon>
        <taxon>Vitaceae</taxon>
        <taxon>Viteae</taxon>
        <taxon>Vitis</taxon>
    </lineage>
</organism>
<dbReference type="PANTHER" id="PTHR47212">
    <property type="entry name" value="ADHESIN-LIKE PROTEIN, PUTATIVE (DUF3741)-RELATED"/>
    <property type="match status" value="1"/>
</dbReference>
<proteinExistence type="predicted"/>
<protein>
    <recommendedName>
        <fullName evidence="6">DUF4378 domain-containing protein</fullName>
    </recommendedName>
</protein>
<feature type="domain" description="DUF4378" evidence="3">
    <location>
        <begin position="759"/>
        <end position="874"/>
    </location>
</feature>
<evidence type="ECO:0000256" key="1">
    <source>
        <dbReference type="SAM" id="MobiDB-lite"/>
    </source>
</evidence>
<feature type="region of interest" description="Disordered" evidence="1">
    <location>
        <begin position="403"/>
        <end position="429"/>
    </location>
</feature>
<comment type="caution">
    <text evidence="4">The sequence shown here is derived from an EMBL/GenBank/DDBJ whole genome shotgun (WGS) entry which is preliminary data.</text>
</comment>
<dbReference type="Pfam" id="PF12552">
    <property type="entry name" value="DUF3741"/>
    <property type="match status" value="1"/>
</dbReference>
<name>A0A438BZG2_VITVI</name>
<evidence type="ECO:0000259" key="3">
    <source>
        <dbReference type="Pfam" id="PF14309"/>
    </source>
</evidence>
<dbReference type="Pfam" id="PF14309">
    <property type="entry name" value="DUF4378"/>
    <property type="match status" value="1"/>
</dbReference>
<feature type="compositionally biased region" description="Low complexity" evidence="1">
    <location>
        <begin position="419"/>
        <end position="429"/>
    </location>
</feature>
<feature type="region of interest" description="Disordered" evidence="1">
    <location>
        <begin position="225"/>
        <end position="265"/>
    </location>
</feature>
<evidence type="ECO:0000313" key="4">
    <source>
        <dbReference type="EMBL" id="RVW16342.1"/>
    </source>
</evidence>
<reference evidence="4 5" key="1">
    <citation type="journal article" date="2018" name="PLoS Genet.">
        <title>Population sequencing reveals clonal diversity and ancestral inbreeding in the grapevine cultivar Chardonnay.</title>
        <authorList>
            <person name="Roach M.J."/>
            <person name="Johnson D.L."/>
            <person name="Bohlmann J."/>
            <person name="van Vuuren H.J."/>
            <person name="Jones S.J."/>
            <person name="Pretorius I.S."/>
            <person name="Schmidt S.A."/>
            <person name="Borneman A.R."/>
        </authorList>
    </citation>
    <scope>NUCLEOTIDE SEQUENCE [LARGE SCALE GENOMIC DNA]</scope>
    <source>
        <strain evidence="5">cv. Chardonnay</strain>
        <tissue evidence="4">Leaf</tissue>
    </source>
</reference>
<feature type="domain" description="DUF3741" evidence="2">
    <location>
        <begin position="171"/>
        <end position="215"/>
    </location>
</feature>
<dbReference type="InterPro" id="IPR022212">
    <property type="entry name" value="DUF3741"/>
</dbReference>
<dbReference type="AlphaFoldDB" id="A0A438BZG2"/>